<protein>
    <submittedName>
        <fullName evidence="3">Glycosyltransferase family 4 protein</fullName>
    </submittedName>
</protein>
<dbReference type="EMBL" id="CP059733">
    <property type="protein sequence ID" value="WDE02995.1"/>
    <property type="molecule type" value="Genomic_DNA"/>
</dbReference>
<dbReference type="InterPro" id="IPR001296">
    <property type="entry name" value="Glyco_trans_1"/>
</dbReference>
<dbReference type="Proteomes" id="UP000032352">
    <property type="component" value="Chromosome"/>
</dbReference>
<keyword evidence="4" id="KW-1185">Reference proteome</keyword>
<dbReference type="InterPro" id="IPR028098">
    <property type="entry name" value="Glyco_trans_4-like_N"/>
</dbReference>
<proteinExistence type="predicted"/>
<gene>
    <name evidence="3" type="ORF">SG34_016280</name>
</gene>
<dbReference type="Pfam" id="PF00534">
    <property type="entry name" value="Glycos_transf_1"/>
    <property type="match status" value="1"/>
</dbReference>
<accession>A0AAE9YXV1</accession>
<feature type="domain" description="Glycosyl transferase family 1" evidence="1">
    <location>
        <begin position="205"/>
        <end position="365"/>
    </location>
</feature>
<name>A0AAE9YXV1_9GAMM</name>
<dbReference type="AlphaFoldDB" id="A0AAE9YXV1"/>
<dbReference type="CDD" id="cd03801">
    <property type="entry name" value="GT4_PimA-like"/>
    <property type="match status" value="1"/>
</dbReference>
<reference evidence="3 4" key="2">
    <citation type="journal article" date="2022" name="Mar. Drugs">
        <title>Bioassay-Guided Fractionation Leads to the Detection of Cholic Acid Generated by the Rare Thalassomonas sp.</title>
        <authorList>
            <person name="Pheiffer F."/>
            <person name="Schneider Y.K."/>
            <person name="Hansen E.H."/>
            <person name="Andersen J.H."/>
            <person name="Isaksson J."/>
            <person name="Busche T."/>
            <person name="R C."/>
            <person name="Kalinowski J."/>
            <person name="Zyl L.V."/>
            <person name="Trindade M."/>
        </authorList>
    </citation>
    <scope>NUCLEOTIDE SEQUENCE [LARGE SCALE GENOMIC DNA]</scope>
    <source>
        <strain evidence="3 4">XOM25</strain>
    </source>
</reference>
<evidence type="ECO:0000313" key="4">
    <source>
        <dbReference type="Proteomes" id="UP000032352"/>
    </source>
</evidence>
<evidence type="ECO:0000259" key="2">
    <source>
        <dbReference type="Pfam" id="PF13439"/>
    </source>
</evidence>
<dbReference type="KEGG" id="tvd:SG34_016280"/>
<dbReference type="GO" id="GO:0016757">
    <property type="term" value="F:glycosyltransferase activity"/>
    <property type="evidence" value="ECO:0007669"/>
    <property type="project" value="InterPro"/>
</dbReference>
<dbReference type="SUPFAM" id="SSF53756">
    <property type="entry name" value="UDP-Glycosyltransferase/glycogen phosphorylase"/>
    <property type="match status" value="1"/>
</dbReference>
<dbReference type="RefSeq" id="WP_044839021.1">
    <property type="nucleotide sequence ID" value="NZ_CP059733.1"/>
</dbReference>
<sequence>MQQSKNDDSRKNTAITRASQCPVLFVHYGDEWIRGSEQCLLDLLMFLDRDKFYPVVWCNSRHMYQAVSALKIEVICEPFPLLLGWKAPFFDIRGFTRLLKRGKALVDHYNIRLIHSNSGAPCQWLNFVARSRKLPLIAHIHSRYPLRDRLTLGLCQVSKVIAVSPPVARQLTDIGMPENRVLTVANGIDGDKFIRARAIDLRSLLKLDKKDFLLFSTGSLIKRKGMDLVIAATALVKTAGVPVKLIIAGGGSEQQALAAQINELGLNQDVFLLGERRDLPSLLKGGADIFVSGTREEAFGLVLAEAGLNALPVIAPAVGGIPFVIRHRQTGLLIPPENPQAMAEKIIQLYRDPTLRLTLGLTGKKHTRDNFLIAGYVANIQACYLELISNPRHRLHWLSHWVIAKLLLSLFASLSKLTAKHLNMPQLLKSSR</sequence>
<feature type="domain" description="Glycosyltransferase subfamily 4-like N-terminal" evidence="2">
    <location>
        <begin position="34"/>
        <end position="189"/>
    </location>
</feature>
<dbReference type="GO" id="GO:1901135">
    <property type="term" value="P:carbohydrate derivative metabolic process"/>
    <property type="evidence" value="ECO:0007669"/>
    <property type="project" value="UniProtKB-ARBA"/>
</dbReference>
<evidence type="ECO:0000259" key="1">
    <source>
        <dbReference type="Pfam" id="PF00534"/>
    </source>
</evidence>
<reference evidence="3 4" key="1">
    <citation type="journal article" date="2015" name="Genome Announc.">
        <title>Draft Genome Sequences of Marine Isolates of Thalassomonas viridans and Thalassomonas actiniarum.</title>
        <authorList>
            <person name="Olonade I."/>
            <person name="van Zyl L.J."/>
            <person name="Trindade M."/>
        </authorList>
    </citation>
    <scope>NUCLEOTIDE SEQUENCE [LARGE SCALE GENOMIC DNA]</scope>
    <source>
        <strain evidence="3 4">XOM25</strain>
    </source>
</reference>
<dbReference type="Gene3D" id="3.40.50.2000">
    <property type="entry name" value="Glycogen Phosphorylase B"/>
    <property type="match status" value="2"/>
</dbReference>
<dbReference type="PANTHER" id="PTHR12526">
    <property type="entry name" value="GLYCOSYLTRANSFERASE"/>
    <property type="match status" value="1"/>
</dbReference>
<dbReference type="Pfam" id="PF13439">
    <property type="entry name" value="Glyco_transf_4"/>
    <property type="match status" value="1"/>
</dbReference>
<evidence type="ECO:0000313" key="3">
    <source>
        <dbReference type="EMBL" id="WDE02995.1"/>
    </source>
</evidence>
<organism evidence="3 4">
    <name type="scientific">Thalassomonas viridans</name>
    <dbReference type="NCBI Taxonomy" id="137584"/>
    <lineage>
        <taxon>Bacteria</taxon>
        <taxon>Pseudomonadati</taxon>
        <taxon>Pseudomonadota</taxon>
        <taxon>Gammaproteobacteria</taxon>
        <taxon>Alteromonadales</taxon>
        <taxon>Colwelliaceae</taxon>
        <taxon>Thalassomonas</taxon>
    </lineage>
</organism>